<evidence type="ECO:0000256" key="3">
    <source>
        <dbReference type="ARBA" id="ARBA00007325"/>
    </source>
</evidence>
<dbReference type="SMART" id="SM00454">
    <property type="entry name" value="SAM"/>
    <property type="match status" value="1"/>
</dbReference>
<dbReference type="InterPro" id="IPR037635">
    <property type="entry name" value="VTS1_SAM"/>
</dbReference>
<dbReference type="Gene3D" id="3.40.50.11350">
    <property type="match status" value="1"/>
</dbReference>
<dbReference type="Proteomes" id="UP000815677">
    <property type="component" value="Unassembled WGS sequence"/>
</dbReference>
<comment type="function">
    <text evidence="8">RNA-binding protein involved in post-transcriptional regulation through transcript degradation.</text>
</comment>
<evidence type="ECO:0000313" key="11">
    <source>
        <dbReference type="EMBL" id="GAT57725.1"/>
    </source>
</evidence>
<evidence type="ECO:0000259" key="10">
    <source>
        <dbReference type="PROSITE" id="PS50105"/>
    </source>
</evidence>
<dbReference type="PANTHER" id="PTHR12515:SF5">
    <property type="entry name" value="PROTEIN SMAUG"/>
    <property type="match status" value="1"/>
</dbReference>
<dbReference type="CDD" id="cd09556">
    <property type="entry name" value="SAM_VTS1_fungal"/>
    <property type="match status" value="1"/>
</dbReference>
<evidence type="ECO:0000256" key="6">
    <source>
        <dbReference type="ARBA" id="ARBA00024046"/>
    </source>
</evidence>
<keyword evidence="12" id="KW-1185">Reference proteome</keyword>
<evidence type="ECO:0000313" key="12">
    <source>
        <dbReference type="Proteomes" id="UP000815677"/>
    </source>
</evidence>
<protein>
    <recommendedName>
        <fullName evidence="7">RNA-binding protein VTS1</fullName>
    </recommendedName>
</protein>
<evidence type="ECO:0000256" key="2">
    <source>
        <dbReference type="ARBA" id="ARBA00004514"/>
    </source>
</evidence>
<dbReference type="Gene3D" id="1.10.150.50">
    <property type="entry name" value="Transcription Factor, Ets-1"/>
    <property type="match status" value="1"/>
</dbReference>
<dbReference type="PANTHER" id="PTHR12515">
    <property type="entry name" value="STERILE ALPHA MOTIF DOMAIN CONTAINING PROTEIN 4-RELATED"/>
    <property type="match status" value="1"/>
</dbReference>
<evidence type="ECO:0000256" key="9">
    <source>
        <dbReference type="SAM" id="MobiDB-lite"/>
    </source>
</evidence>
<feature type="region of interest" description="Disordered" evidence="9">
    <location>
        <begin position="628"/>
        <end position="686"/>
    </location>
</feature>
<keyword evidence="5" id="KW-0694">RNA-binding</keyword>
<comment type="similarity">
    <text evidence="3">Belongs to the VTS1 family.</text>
</comment>
<keyword evidence="4" id="KW-0963">Cytoplasm</keyword>
<evidence type="ECO:0000256" key="1">
    <source>
        <dbReference type="ARBA" id="ARBA00004201"/>
    </source>
</evidence>
<gene>
    <name evidence="11" type="ORF">MCHLO_14234</name>
</gene>
<evidence type="ECO:0000256" key="4">
    <source>
        <dbReference type="ARBA" id="ARBA00022490"/>
    </source>
</evidence>
<evidence type="ECO:0000256" key="7">
    <source>
        <dbReference type="ARBA" id="ARBA00024136"/>
    </source>
</evidence>
<feature type="domain" description="SAM" evidence="10">
    <location>
        <begin position="691"/>
        <end position="749"/>
    </location>
</feature>
<comment type="subunit">
    <text evidence="6">Monomer. Binds to RNA.</text>
</comment>
<dbReference type="InterPro" id="IPR050897">
    <property type="entry name" value="SMAUG/VTS1_RNA-bind"/>
</dbReference>
<dbReference type="PROSITE" id="PS50105">
    <property type="entry name" value="SAM_DOMAIN"/>
    <property type="match status" value="1"/>
</dbReference>
<feature type="compositionally biased region" description="Gly residues" evidence="9">
    <location>
        <begin position="642"/>
        <end position="653"/>
    </location>
</feature>
<feature type="region of interest" description="Disordered" evidence="9">
    <location>
        <begin position="517"/>
        <end position="542"/>
    </location>
</feature>
<reference evidence="11" key="1">
    <citation type="submission" date="2014-09" db="EMBL/GenBank/DDBJ databases">
        <title>Genome sequence of the luminous mushroom Mycena chlorophos for searching fungal bioluminescence genes.</title>
        <authorList>
            <person name="Tanaka Y."/>
            <person name="Kasuga D."/>
            <person name="Oba Y."/>
            <person name="Hase S."/>
            <person name="Sato K."/>
            <person name="Oba Y."/>
            <person name="Sakakibara Y."/>
        </authorList>
    </citation>
    <scope>NUCLEOTIDE SEQUENCE</scope>
</reference>
<dbReference type="InterPro" id="IPR013761">
    <property type="entry name" value="SAM/pointed_sf"/>
</dbReference>
<dbReference type="InterPro" id="IPR057327">
    <property type="entry name" value="Vts1_dom"/>
</dbReference>
<accession>A0ABQ0M2Y7</accession>
<proteinExistence type="inferred from homology"/>
<dbReference type="EMBL" id="DF849506">
    <property type="protein sequence ID" value="GAT57725.1"/>
    <property type="molecule type" value="Genomic_DNA"/>
</dbReference>
<name>A0ABQ0M2Y7_MYCCL</name>
<dbReference type="Pfam" id="PF07647">
    <property type="entry name" value="SAM_2"/>
    <property type="match status" value="1"/>
</dbReference>
<evidence type="ECO:0000256" key="5">
    <source>
        <dbReference type="ARBA" id="ARBA00022884"/>
    </source>
</evidence>
<comment type="subcellular location">
    <subcellularLocation>
        <location evidence="1">Cytoplasm</location>
        <location evidence="1">P-body</location>
    </subcellularLocation>
    <subcellularLocation>
        <location evidence="2">Cytoplasm</location>
        <location evidence="2">Cytosol</location>
    </subcellularLocation>
</comment>
<dbReference type="Pfam" id="PF25479">
    <property type="entry name" value="Vts1"/>
    <property type="match status" value="1"/>
</dbReference>
<dbReference type="CDD" id="cd11296">
    <property type="entry name" value="O-FucT_like"/>
    <property type="match status" value="1"/>
</dbReference>
<dbReference type="InterPro" id="IPR001660">
    <property type="entry name" value="SAM"/>
</dbReference>
<evidence type="ECO:0000256" key="8">
    <source>
        <dbReference type="ARBA" id="ARBA00054767"/>
    </source>
</evidence>
<organism evidence="11 12">
    <name type="scientific">Mycena chlorophos</name>
    <name type="common">Agaric fungus</name>
    <name type="synonym">Agaricus chlorophos</name>
    <dbReference type="NCBI Taxonomy" id="658473"/>
    <lineage>
        <taxon>Eukaryota</taxon>
        <taxon>Fungi</taxon>
        <taxon>Dikarya</taxon>
        <taxon>Basidiomycota</taxon>
        <taxon>Agaricomycotina</taxon>
        <taxon>Agaricomycetes</taxon>
        <taxon>Agaricomycetidae</taxon>
        <taxon>Agaricales</taxon>
        <taxon>Marasmiineae</taxon>
        <taxon>Mycenaceae</taxon>
        <taxon>Mycena</taxon>
    </lineage>
</organism>
<sequence>MDTKFISYLPHSGMHNQRLELENALVLAKLTNRTVLVPPIRLGTALPYVSSDRLGHILHLSGKQSLEHCSRLRSKFLPPECLDQDSFTYVSPAWLFNFTSWDSSLPPFVFLDELSSKAVLERLQLSPADVLSLGNAGPYQYRFLDTNRDLATLRHKYDDVVYIPDLLNVSHRLIELGSLFGSSRLRLRLQENKWLRTRVRSRMSFVNPALAETVDEIELALNSDYLGAHIRLGDGAFRAQRTETLRRIHEQLVLEATNMAIPAPLPLQCRGRRHTSPEHHSLNRPLFVATDVSNAATDPSFGPLLETFPCTFFLRDFDVERVGELRNAYDGLTMGTFLQPILEAMVVGRAQVVVGTEGSTFSQYIEDVLARLHRGTPPQLASVELQAPSSRLSPLPSPRPGAGFVPPVSPRFASGPNGKPEGEGLDEWFEDLSKYEATLAAMAEASTDPKFSEELGTIEAWFRVLNEAEKTAALYTLLQTANPSQIRFLIAVLQQMLGPNPPPTASIDGGSFQVAQAAKPQVQSQPRPANLNLALPKTPRTPQPLSALRDLTSPLGDWATAVPTPSVPMFGKPKPPKPVESPLPPMPMGAFPGMMNPLMLGQMGVTSEAQLSQLLAMQMMMSGMPMPPPQNMHQKNGANKGWRGGSGTGGGRFPGSALRGGAQTKSGAAKPASGSNGTTPREDEVDPELLKDVPSWLRSLRLHKYTACFEGMTWQEMVELDEATLEAKGVAALGARRRLIKTFDNVKEKMGLAPPKTSETAD</sequence>
<dbReference type="SUPFAM" id="SSF47769">
    <property type="entry name" value="SAM/Pointed domain"/>
    <property type="match status" value="1"/>
</dbReference>